<dbReference type="Pfam" id="PF16409">
    <property type="entry name" value="DUF5017"/>
    <property type="match status" value="1"/>
</dbReference>
<name>A0A1G4W4F7_9FLAO</name>
<dbReference type="eggNOG" id="COG3291">
    <property type="taxonomic scope" value="Bacteria"/>
</dbReference>
<gene>
    <name evidence="2" type="ORF">SAMN02927925_02387</name>
</gene>
<organism evidence="2 3">
    <name type="scientific">Flavobacterium saliperosum</name>
    <dbReference type="NCBI Taxonomy" id="329186"/>
    <lineage>
        <taxon>Bacteria</taxon>
        <taxon>Pseudomonadati</taxon>
        <taxon>Bacteroidota</taxon>
        <taxon>Flavobacteriia</taxon>
        <taxon>Flavobacteriales</taxon>
        <taxon>Flavobacteriaceae</taxon>
        <taxon>Flavobacterium</taxon>
    </lineage>
</organism>
<dbReference type="InterPro" id="IPR032185">
    <property type="entry name" value="DUF5017"/>
</dbReference>
<dbReference type="AlphaFoldDB" id="A0A1G4W4F7"/>
<protein>
    <recommendedName>
        <fullName evidence="1">DUF5017 domain-containing protein</fullName>
    </recommendedName>
</protein>
<proteinExistence type="predicted"/>
<dbReference type="PROSITE" id="PS51257">
    <property type="entry name" value="PROKAR_LIPOPROTEIN"/>
    <property type="match status" value="1"/>
</dbReference>
<reference evidence="2 3" key="1">
    <citation type="submission" date="2016-10" db="EMBL/GenBank/DDBJ databases">
        <authorList>
            <person name="de Groot N.N."/>
        </authorList>
    </citation>
    <scope>NUCLEOTIDE SEQUENCE [LARGE SCALE GENOMIC DNA]</scope>
    <source>
        <strain evidence="2 3">CGMCC 1.3801</strain>
    </source>
</reference>
<dbReference type="RefSeq" id="WP_023577601.1">
    <property type="nucleotide sequence ID" value="NZ_CBCSBQ010000015.1"/>
</dbReference>
<sequence length="203" mass="22442">MKKIFLKPIFILSLSAGLFTGCVNEDEFDIPTIRPVIFTEDFNEVDFNQVLDYEGWTNFAEAGTKKWIERDFNNDGYAQFSSFGSGEASNIGWLISPAINMDANEGEILSFQSASNFVDNANNKLEVFVSSDYDGTNVLTATWVPLNATVADNTTNNYTYIPSGNIDLSTYTGTLHIAFKVTGNGSTLDGLFQVDKIKVYSLN</sequence>
<evidence type="ECO:0000259" key="1">
    <source>
        <dbReference type="Pfam" id="PF16409"/>
    </source>
</evidence>
<dbReference type="EMBL" id="FMTY01000007">
    <property type="protein sequence ID" value="SCX16598.1"/>
    <property type="molecule type" value="Genomic_DNA"/>
</dbReference>
<accession>A0A1G4W4F7</accession>
<evidence type="ECO:0000313" key="3">
    <source>
        <dbReference type="Proteomes" id="UP000182124"/>
    </source>
</evidence>
<feature type="domain" description="DUF5017" evidence="1">
    <location>
        <begin position="71"/>
        <end position="191"/>
    </location>
</feature>
<dbReference type="Proteomes" id="UP000182124">
    <property type="component" value="Unassembled WGS sequence"/>
</dbReference>
<dbReference type="NCBIfam" id="NF038128">
    <property type="entry name" value="choice_anch_J"/>
    <property type="match status" value="1"/>
</dbReference>
<dbReference type="STRING" id="329186.SAMN02927925_02387"/>
<dbReference type="Gene3D" id="2.60.120.200">
    <property type="match status" value="1"/>
</dbReference>
<evidence type="ECO:0000313" key="2">
    <source>
        <dbReference type="EMBL" id="SCX16598.1"/>
    </source>
</evidence>